<dbReference type="SMART" id="SM00382">
    <property type="entry name" value="AAA"/>
    <property type="match status" value="1"/>
</dbReference>
<name>A0A0N5A599_PARTI</name>
<dbReference type="Pfam" id="PF17862">
    <property type="entry name" value="AAA_lid_3"/>
    <property type="match status" value="1"/>
</dbReference>
<dbReference type="InterPro" id="IPR050304">
    <property type="entry name" value="MT-severing_AAA_ATPase"/>
</dbReference>
<dbReference type="Gene3D" id="1.10.8.60">
    <property type="match status" value="1"/>
</dbReference>
<dbReference type="PANTHER" id="PTHR23074">
    <property type="entry name" value="AAA DOMAIN-CONTAINING"/>
    <property type="match status" value="1"/>
</dbReference>
<comment type="similarity">
    <text evidence="4">Belongs to the AAA ATPase family.</text>
</comment>
<dbReference type="InterPro" id="IPR041569">
    <property type="entry name" value="AAA_lid_3"/>
</dbReference>
<dbReference type="Gene3D" id="3.40.50.300">
    <property type="entry name" value="P-loop containing nucleotide triphosphate hydrolases"/>
    <property type="match status" value="1"/>
</dbReference>
<reference evidence="7" key="1">
    <citation type="submission" date="2017-02" db="UniProtKB">
        <authorList>
            <consortium name="WormBaseParasite"/>
        </authorList>
    </citation>
    <scope>IDENTIFICATION</scope>
</reference>
<evidence type="ECO:0000256" key="4">
    <source>
        <dbReference type="RuleBase" id="RU003651"/>
    </source>
</evidence>
<dbReference type="STRING" id="131310.A0A0N5A599"/>
<dbReference type="InterPro" id="IPR027417">
    <property type="entry name" value="P-loop_NTPase"/>
</dbReference>
<evidence type="ECO:0000256" key="2">
    <source>
        <dbReference type="ARBA" id="ARBA00022840"/>
    </source>
</evidence>
<dbReference type="GO" id="GO:0016887">
    <property type="term" value="F:ATP hydrolysis activity"/>
    <property type="evidence" value="ECO:0007669"/>
    <property type="project" value="InterPro"/>
</dbReference>
<keyword evidence="1 4" id="KW-0547">Nucleotide-binding</keyword>
<feature type="domain" description="AAA+ ATPase" evidence="5">
    <location>
        <begin position="320"/>
        <end position="455"/>
    </location>
</feature>
<proteinExistence type="inferred from homology"/>
<dbReference type="WBParaSite" id="PTRK_0001688300.1">
    <property type="protein sequence ID" value="PTRK_0001688300.1"/>
    <property type="gene ID" value="PTRK_0001688300"/>
</dbReference>
<dbReference type="Proteomes" id="UP000038045">
    <property type="component" value="Unplaced"/>
</dbReference>
<dbReference type="PROSITE" id="PS00674">
    <property type="entry name" value="AAA"/>
    <property type="match status" value="1"/>
</dbReference>
<dbReference type="InterPro" id="IPR003593">
    <property type="entry name" value="AAA+_ATPase"/>
</dbReference>
<evidence type="ECO:0000256" key="1">
    <source>
        <dbReference type="ARBA" id="ARBA00022741"/>
    </source>
</evidence>
<accession>A0A0N5A599</accession>
<dbReference type="Pfam" id="PF00004">
    <property type="entry name" value="AAA"/>
    <property type="match status" value="1"/>
</dbReference>
<protein>
    <submittedName>
        <fullName evidence="7">AAA domain-containing protein</fullName>
    </submittedName>
</protein>
<dbReference type="PANTHER" id="PTHR23074:SF83">
    <property type="entry name" value="VACUOLAR PROTEIN SORTING-ASSOCIATED PROTEIN 4A"/>
    <property type="match status" value="1"/>
</dbReference>
<dbReference type="FunFam" id="1.10.8.60:FF:000022">
    <property type="entry name" value="Fidgetin like 1"/>
    <property type="match status" value="1"/>
</dbReference>
<dbReference type="InterPro" id="IPR003959">
    <property type="entry name" value="ATPase_AAA_core"/>
</dbReference>
<keyword evidence="3" id="KW-0175">Coiled coil</keyword>
<dbReference type="InterPro" id="IPR003960">
    <property type="entry name" value="ATPase_AAA_CS"/>
</dbReference>
<evidence type="ECO:0000259" key="5">
    <source>
        <dbReference type="SMART" id="SM00382"/>
    </source>
</evidence>
<dbReference type="SUPFAM" id="SSF52540">
    <property type="entry name" value="P-loop containing nucleoside triphosphate hydrolases"/>
    <property type="match status" value="1"/>
</dbReference>
<dbReference type="AlphaFoldDB" id="A0A0N5A599"/>
<evidence type="ECO:0000313" key="6">
    <source>
        <dbReference type="Proteomes" id="UP000038045"/>
    </source>
</evidence>
<dbReference type="FunFam" id="3.40.50.300:FF:001025">
    <property type="entry name" value="ATPase family, AAA domain-containing 2B"/>
    <property type="match status" value="1"/>
</dbReference>
<dbReference type="GO" id="GO:0005524">
    <property type="term" value="F:ATP binding"/>
    <property type="evidence" value="ECO:0007669"/>
    <property type="project" value="UniProtKB-KW"/>
</dbReference>
<evidence type="ECO:0000256" key="3">
    <source>
        <dbReference type="ARBA" id="ARBA00023054"/>
    </source>
</evidence>
<sequence length="561" mass="63465">MVFDDEDKGSPKIKKKLTRVQRMLQTGFYNCRKPQKFNYLTAGTCKGALPTMPYNEPKKVDFKHNISIARSASTPYNSRQCENFFYTKENSQDNKQIDGENFFNIPDINYQGSSQIVGESLPPVEEEFFHVDSQKKILPSDGIIGNININNKRLRKEDEIVGPVEKIPKLNDINEPSQKNFKSMKIKSKVQPHHEKPKFITASNKDPMNIKATSIKEVSNFKTSMEKDSKLEVLPLVSSITKQKFSKGSRGQESKIFLEGALKGCQKHLVKNLLNELIELDEIFSWDSISGLKFEKSVLREAIVYPISNSNLFKTKARKPPGGVLLFGPPGTGKTLLAKCVASQCHATFFNISASSLTSKWVGEGEKTVKALFGLARFFAPSVIFIDEIDSLLCKRGSKEADHSRKLKTEFLIQLDGMKSCNKKVVLLAATNKASELDEAARRRLNRRLLIQLPEPCARKNLLLNQLGSNHILSEEDINEIIKDTHGFSGADMAELCHEASRYPIRELRHRLKLSHIIPDSDVRKINKDDYKMALKCVKRTVSEKEAELYKNFAIKFGTNF</sequence>
<keyword evidence="6" id="KW-1185">Reference proteome</keyword>
<organism evidence="6 7">
    <name type="scientific">Parastrongyloides trichosuri</name>
    <name type="common">Possum-specific nematode worm</name>
    <dbReference type="NCBI Taxonomy" id="131310"/>
    <lineage>
        <taxon>Eukaryota</taxon>
        <taxon>Metazoa</taxon>
        <taxon>Ecdysozoa</taxon>
        <taxon>Nematoda</taxon>
        <taxon>Chromadorea</taxon>
        <taxon>Rhabditida</taxon>
        <taxon>Tylenchina</taxon>
        <taxon>Panagrolaimomorpha</taxon>
        <taxon>Strongyloidoidea</taxon>
        <taxon>Strongyloididae</taxon>
        <taxon>Parastrongyloides</taxon>
    </lineage>
</organism>
<evidence type="ECO:0000313" key="7">
    <source>
        <dbReference type="WBParaSite" id="PTRK_0001688300.1"/>
    </source>
</evidence>
<keyword evidence="2 4" id="KW-0067">ATP-binding</keyword>